<accession>A0A915LCR0</accession>
<evidence type="ECO:0000313" key="2">
    <source>
        <dbReference type="WBParaSite" id="nRc.2.0.1.t48128-RA"/>
    </source>
</evidence>
<dbReference type="WBParaSite" id="nRc.2.0.1.t48128-RA">
    <property type="protein sequence ID" value="nRc.2.0.1.t48128-RA"/>
    <property type="gene ID" value="nRc.2.0.1.g48128"/>
</dbReference>
<evidence type="ECO:0000313" key="1">
    <source>
        <dbReference type="Proteomes" id="UP000887565"/>
    </source>
</evidence>
<keyword evidence="1" id="KW-1185">Reference proteome</keyword>
<organism evidence="1 2">
    <name type="scientific">Romanomermis culicivorax</name>
    <name type="common">Nematode worm</name>
    <dbReference type="NCBI Taxonomy" id="13658"/>
    <lineage>
        <taxon>Eukaryota</taxon>
        <taxon>Metazoa</taxon>
        <taxon>Ecdysozoa</taxon>
        <taxon>Nematoda</taxon>
        <taxon>Enoplea</taxon>
        <taxon>Dorylaimia</taxon>
        <taxon>Mermithida</taxon>
        <taxon>Mermithoidea</taxon>
        <taxon>Mermithidae</taxon>
        <taxon>Romanomermis</taxon>
    </lineage>
</organism>
<sequence length="73" mass="8434">MPKGSRVTDDSHELKKIQTILTTRQKMKPKQPEKPTTNSVSLEFHLLRIYSQNGIQIGLKFQQKKFKDSSTCD</sequence>
<reference evidence="2" key="1">
    <citation type="submission" date="2022-11" db="UniProtKB">
        <authorList>
            <consortium name="WormBaseParasite"/>
        </authorList>
    </citation>
    <scope>IDENTIFICATION</scope>
</reference>
<proteinExistence type="predicted"/>
<protein>
    <submittedName>
        <fullName evidence="2">Uncharacterized protein</fullName>
    </submittedName>
</protein>
<dbReference type="Proteomes" id="UP000887565">
    <property type="component" value="Unplaced"/>
</dbReference>
<dbReference type="AlphaFoldDB" id="A0A915LCR0"/>
<name>A0A915LCR0_ROMCU</name>